<dbReference type="HOGENOM" id="CLU_1549825_0_0_1"/>
<evidence type="ECO:0000313" key="2">
    <source>
        <dbReference type="EnsemblPlants" id="LPERR05G09340.1"/>
    </source>
</evidence>
<evidence type="ECO:0000313" key="3">
    <source>
        <dbReference type="Proteomes" id="UP000032180"/>
    </source>
</evidence>
<dbReference type="AlphaFoldDB" id="A0A0D9WF47"/>
<evidence type="ECO:0000256" key="1">
    <source>
        <dbReference type="SAM" id="MobiDB-lite"/>
    </source>
</evidence>
<keyword evidence="3" id="KW-1185">Reference proteome</keyword>
<reference evidence="3" key="2">
    <citation type="submission" date="2013-12" db="EMBL/GenBank/DDBJ databases">
        <authorList>
            <person name="Yu Y."/>
            <person name="Lee S."/>
            <person name="de Baynast K."/>
            <person name="Wissotski M."/>
            <person name="Liu L."/>
            <person name="Talag J."/>
            <person name="Goicoechea J."/>
            <person name="Angelova A."/>
            <person name="Jetty R."/>
            <person name="Kudrna D."/>
            <person name="Golser W."/>
            <person name="Rivera L."/>
            <person name="Zhang J."/>
            <person name="Wing R."/>
        </authorList>
    </citation>
    <scope>NUCLEOTIDE SEQUENCE</scope>
</reference>
<reference evidence="2" key="3">
    <citation type="submission" date="2015-04" db="UniProtKB">
        <authorList>
            <consortium name="EnsemblPlants"/>
        </authorList>
    </citation>
    <scope>IDENTIFICATION</scope>
</reference>
<name>A0A0D9WF47_9ORYZ</name>
<protein>
    <submittedName>
        <fullName evidence="2">Uncharacterized protein</fullName>
    </submittedName>
</protein>
<dbReference type="EnsemblPlants" id="LPERR05G09340.1">
    <property type="protein sequence ID" value="LPERR05G09340.1"/>
    <property type="gene ID" value="LPERR05G09340"/>
</dbReference>
<proteinExistence type="predicted"/>
<dbReference type="Proteomes" id="UP000032180">
    <property type="component" value="Chromosome 5"/>
</dbReference>
<dbReference type="Gramene" id="LPERR05G09340.1">
    <property type="protein sequence ID" value="LPERR05G09340.1"/>
    <property type="gene ID" value="LPERR05G09340"/>
</dbReference>
<reference evidence="2 3" key="1">
    <citation type="submission" date="2012-08" db="EMBL/GenBank/DDBJ databases">
        <title>Oryza genome evolution.</title>
        <authorList>
            <person name="Wing R.A."/>
        </authorList>
    </citation>
    <scope>NUCLEOTIDE SEQUENCE</scope>
</reference>
<feature type="region of interest" description="Disordered" evidence="1">
    <location>
        <begin position="35"/>
        <end position="57"/>
    </location>
</feature>
<accession>A0A0D9WF47</accession>
<sequence>MEDKDDRAPAEITCDPESHLKDALLKMFAASFEHQEGEGAEGNVQVETSGTNSKPDKPYENEVFKNCKKLVCMASEACRTQEGYNLALRSMEELSDKLATIDLTRQDSHLPQPNIWDKSGKGITVGKSKTLAEAVVSKDCLKESTRIRFAAFDNNIESARKRNKASKTSSEAL</sequence>
<organism evidence="2 3">
    <name type="scientific">Leersia perrieri</name>
    <dbReference type="NCBI Taxonomy" id="77586"/>
    <lineage>
        <taxon>Eukaryota</taxon>
        <taxon>Viridiplantae</taxon>
        <taxon>Streptophyta</taxon>
        <taxon>Embryophyta</taxon>
        <taxon>Tracheophyta</taxon>
        <taxon>Spermatophyta</taxon>
        <taxon>Magnoliopsida</taxon>
        <taxon>Liliopsida</taxon>
        <taxon>Poales</taxon>
        <taxon>Poaceae</taxon>
        <taxon>BOP clade</taxon>
        <taxon>Oryzoideae</taxon>
        <taxon>Oryzeae</taxon>
        <taxon>Oryzinae</taxon>
        <taxon>Leersia</taxon>
    </lineage>
</organism>